<gene>
    <name evidence="3" type="ORF">A2572_04820</name>
</gene>
<dbReference type="Proteomes" id="UP000179237">
    <property type="component" value="Unassembled WGS sequence"/>
</dbReference>
<dbReference type="Gene3D" id="3.30.530.20">
    <property type="match status" value="1"/>
</dbReference>
<organism evidence="3 4">
    <name type="scientific">Candidatus Collierbacteria bacterium RIFOXYD1_FULL_40_9</name>
    <dbReference type="NCBI Taxonomy" id="1817731"/>
    <lineage>
        <taxon>Bacteria</taxon>
        <taxon>Candidatus Collieribacteriota</taxon>
    </lineage>
</organism>
<dbReference type="InterPro" id="IPR023393">
    <property type="entry name" value="START-like_dom_sf"/>
</dbReference>
<evidence type="ECO:0000313" key="4">
    <source>
        <dbReference type="Proteomes" id="UP000179237"/>
    </source>
</evidence>
<protein>
    <recommendedName>
        <fullName evidence="2">Activator of Hsp90 ATPase homologue 1/2-like C-terminal domain-containing protein</fullName>
    </recommendedName>
</protein>
<name>A0A1F5FVH7_9BACT</name>
<dbReference type="SUPFAM" id="SSF55961">
    <property type="entry name" value="Bet v1-like"/>
    <property type="match status" value="1"/>
</dbReference>
<comment type="caution">
    <text evidence="3">The sequence shown here is derived from an EMBL/GenBank/DDBJ whole genome shotgun (WGS) entry which is preliminary data.</text>
</comment>
<comment type="similarity">
    <text evidence="1">Belongs to the AHA1 family.</text>
</comment>
<dbReference type="AlphaFoldDB" id="A0A1F5FVH7"/>
<sequence>MSTITVEVVVKLPVETVWQSWTTPQDIIHWNHASTDWHCPKAENNLVVGGRFSYTMAAKDGSNSFNFSGTYTQIDNLKEINYELDDKRQVQIIFERQSENSTKIIEIFETESENSEKLQRDGWQAILNNFKNYTENKLKV</sequence>
<dbReference type="EMBL" id="MFAQ01000012">
    <property type="protein sequence ID" value="OGD83602.1"/>
    <property type="molecule type" value="Genomic_DNA"/>
</dbReference>
<reference evidence="3 4" key="1">
    <citation type="journal article" date="2016" name="Nat. Commun.">
        <title>Thousands of microbial genomes shed light on interconnected biogeochemical processes in an aquifer system.</title>
        <authorList>
            <person name="Anantharaman K."/>
            <person name="Brown C.T."/>
            <person name="Hug L.A."/>
            <person name="Sharon I."/>
            <person name="Castelle C.J."/>
            <person name="Probst A.J."/>
            <person name="Thomas B.C."/>
            <person name="Singh A."/>
            <person name="Wilkins M.J."/>
            <person name="Karaoz U."/>
            <person name="Brodie E.L."/>
            <person name="Williams K.H."/>
            <person name="Hubbard S.S."/>
            <person name="Banfield J.F."/>
        </authorList>
    </citation>
    <scope>NUCLEOTIDE SEQUENCE [LARGE SCALE GENOMIC DNA]</scope>
</reference>
<dbReference type="InterPro" id="IPR013538">
    <property type="entry name" value="ASHA1/2-like_C"/>
</dbReference>
<feature type="domain" description="Activator of Hsp90 ATPase homologue 1/2-like C-terminal" evidence="2">
    <location>
        <begin position="12"/>
        <end position="134"/>
    </location>
</feature>
<evidence type="ECO:0000256" key="1">
    <source>
        <dbReference type="ARBA" id="ARBA00006817"/>
    </source>
</evidence>
<dbReference type="Pfam" id="PF08327">
    <property type="entry name" value="AHSA1"/>
    <property type="match status" value="1"/>
</dbReference>
<evidence type="ECO:0000313" key="3">
    <source>
        <dbReference type="EMBL" id="OGD83602.1"/>
    </source>
</evidence>
<proteinExistence type="inferred from homology"/>
<accession>A0A1F5FVH7</accession>
<evidence type="ECO:0000259" key="2">
    <source>
        <dbReference type="Pfam" id="PF08327"/>
    </source>
</evidence>